<dbReference type="CDD" id="cd01948">
    <property type="entry name" value="EAL"/>
    <property type="match status" value="1"/>
</dbReference>
<evidence type="ECO:0000259" key="2">
    <source>
        <dbReference type="PROSITE" id="PS50113"/>
    </source>
</evidence>
<dbReference type="SUPFAM" id="SSF141868">
    <property type="entry name" value="EAL domain-like"/>
    <property type="match status" value="1"/>
</dbReference>
<dbReference type="InterPro" id="IPR052155">
    <property type="entry name" value="Biofilm_reg_signaling"/>
</dbReference>
<gene>
    <name evidence="5" type="ORF">SAMN04488054_12313</name>
</gene>
<proteinExistence type="predicted"/>
<dbReference type="PROSITE" id="PS50112">
    <property type="entry name" value="PAS"/>
    <property type="match status" value="1"/>
</dbReference>
<accession>A0A1I4P595</accession>
<dbReference type="PANTHER" id="PTHR44757:SF2">
    <property type="entry name" value="BIOFILM ARCHITECTURE MAINTENANCE PROTEIN MBAA"/>
    <property type="match status" value="1"/>
</dbReference>
<dbReference type="InterPro" id="IPR001633">
    <property type="entry name" value="EAL_dom"/>
</dbReference>
<evidence type="ECO:0000313" key="6">
    <source>
        <dbReference type="Proteomes" id="UP000199668"/>
    </source>
</evidence>
<feature type="domain" description="PAC" evidence="2">
    <location>
        <begin position="76"/>
        <end position="127"/>
    </location>
</feature>
<dbReference type="PROSITE" id="PS50113">
    <property type="entry name" value="PAC"/>
    <property type="match status" value="1"/>
</dbReference>
<organism evidence="5 6">
    <name type="scientific">Salibacterium qingdaonense</name>
    <dbReference type="NCBI Taxonomy" id="266892"/>
    <lineage>
        <taxon>Bacteria</taxon>
        <taxon>Bacillati</taxon>
        <taxon>Bacillota</taxon>
        <taxon>Bacilli</taxon>
        <taxon>Bacillales</taxon>
        <taxon>Bacillaceae</taxon>
    </lineage>
</organism>
<dbReference type="Pfam" id="PF00990">
    <property type="entry name" value="GGDEF"/>
    <property type="match status" value="1"/>
</dbReference>
<dbReference type="CDD" id="cd00130">
    <property type="entry name" value="PAS"/>
    <property type="match status" value="1"/>
</dbReference>
<dbReference type="Pfam" id="PF00563">
    <property type="entry name" value="EAL"/>
    <property type="match status" value="1"/>
</dbReference>
<reference evidence="5 6" key="1">
    <citation type="submission" date="2016-10" db="EMBL/GenBank/DDBJ databases">
        <authorList>
            <person name="de Groot N.N."/>
        </authorList>
    </citation>
    <scope>NUCLEOTIDE SEQUENCE [LARGE SCALE GENOMIC DNA]</scope>
    <source>
        <strain evidence="5 6">CGMCC 1.6134</strain>
    </source>
</reference>
<sequence length="563" mass="63638">MDRAQSRLQAIWERSGYAVYEMDLHGFYLDANKKTEEITGYARHEFEELSFHAVVLVDEINKTKHHFRLAAHGETQHYEVDIVKKDGTAATLHVSNFPLIENDRVVRVIGMAIDITGKKQETARMHRMAFYDAITNLPNEALFLDRLEQTIQQSRYEERKLHVLCLHIDQLSDQTETLGTPDEYELFQAVINRLMTHLRPEDSMARGAKDQFFCLLPAVLEAGEMEYTAEDILSIFDHSFLVSGTSVRLKGRLGIAVSSGTDGTTAGELLEQARTAAQTCEFGYEKAWQYYETKMEETRYWKRQLGYHITTGLTKNEFYLEYQPIVEAASGRPLLMEALIRWEHPTLGRVSPGRFIPLAEELGSIVALGRWVLMESCSMAASWKEAGHQNLIVSVNVSVKQLLEGKAFVQTVKEVLEETGLPPSLLELEITETVLMSKEGDIKKTLEQLEKLGVRLAIDDFGTGYSSLTHLNTFPVHTLKIDKSFIQNLPHQENNKAIVSSLVTLAGQLDLRSIAEGVETAEEAAVLKEKQCQGLQGYYFSRPLPAFEVPAYLQRMNPGTTFP</sequence>
<dbReference type="PROSITE" id="PS50887">
    <property type="entry name" value="GGDEF"/>
    <property type="match status" value="1"/>
</dbReference>
<feature type="domain" description="EAL" evidence="3">
    <location>
        <begin position="302"/>
        <end position="557"/>
    </location>
</feature>
<dbReference type="InterPro" id="IPR000014">
    <property type="entry name" value="PAS"/>
</dbReference>
<dbReference type="InterPro" id="IPR000700">
    <property type="entry name" value="PAS-assoc_C"/>
</dbReference>
<dbReference type="InterPro" id="IPR000160">
    <property type="entry name" value="GGDEF_dom"/>
</dbReference>
<keyword evidence="6" id="KW-1185">Reference proteome</keyword>
<dbReference type="InterPro" id="IPR035965">
    <property type="entry name" value="PAS-like_dom_sf"/>
</dbReference>
<dbReference type="EMBL" id="FOTY01000023">
    <property type="protein sequence ID" value="SFM22720.1"/>
    <property type="molecule type" value="Genomic_DNA"/>
</dbReference>
<dbReference type="Proteomes" id="UP000199668">
    <property type="component" value="Unassembled WGS sequence"/>
</dbReference>
<dbReference type="OrthoDB" id="9759607at2"/>
<dbReference type="InterPro" id="IPR013655">
    <property type="entry name" value="PAS_fold_3"/>
</dbReference>
<dbReference type="InterPro" id="IPR035919">
    <property type="entry name" value="EAL_sf"/>
</dbReference>
<dbReference type="NCBIfam" id="TIGR00229">
    <property type="entry name" value="sensory_box"/>
    <property type="match status" value="1"/>
</dbReference>
<dbReference type="SMART" id="SM00052">
    <property type="entry name" value="EAL"/>
    <property type="match status" value="1"/>
</dbReference>
<evidence type="ECO:0000259" key="4">
    <source>
        <dbReference type="PROSITE" id="PS50887"/>
    </source>
</evidence>
<feature type="domain" description="GGDEF" evidence="4">
    <location>
        <begin position="159"/>
        <end position="293"/>
    </location>
</feature>
<dbReference type="PROSITE" id="PS50883">
    <property type="entry name" value="EAL"/>
    <property type="match status" value="1"/>
</dbReference>
<evidence type="ECO:0000313" key="5">
    <source>
        <dbReference type="EMBL" id="SFM22720.1"/>
    </source>
</evidence>
<dbReference type="SUPFAM" id="SSF55785">
    <property type="entry name" value="PYP-like sensor domain (PAS domain)"/>
    <property type="match status" value="1"/>
</dbReference>
<dbReference type="PANTHER" id="PTHR44757">
    <property type="entry name" value="DIGUANYLATE CYCLASE DGCP"/>
    <property type="match status" value="1"/>
</dbReference>
<dbReference type="Gene3D" id="3.30.70.270">
    <property type="match status" value="1"/>
</dbReference>
<feature type="domain" description="PAS" evidence="1">
    <location>
        <begin position="4"/>
        <end position="46"/>
    </location>
</feature>
<dbReference type="AlphaFoldDB" id="A0A1I4P595"/>
<evidence type="ECO:0000259" key="1">
    <source>
        <dbReference type="PROSITE" id="PS50112"/>
    </source>
</evidence>
<dbReference type="SMART" id="SM00267">
    <property type="entry name" value="GGDEF"/>
    <property type="match status" value="1"/>
</dbReference>
<dbReference type="Pfam" id="PF08447">
    <property type="entry name" value="PAS_3"/>
    <property type="match status" value="1"/>
</dbReference>
<protein>
    <submittedName>
        <fullName evidence="5">PAS domain S-box-containing protein/diguanylate cyclase (GGDEF) domain-containing protein</fullName>
    </submittedName>
</protein>
<dbReference type="SUPFAM" id="SSF55073">
    <property type="entry name" value="Nucleotide cyclase"/>
    <property type="match status" value="1"/>
</dbReference>
<dbReference type="RefSeq" id="WP_090927693.1">
    <property type="nucleotide sequence ID" value="NZ_FOTY01000023.1"/>
</dbReference>
<dbReference type="Gene3D" id="3.20.20.450">
    <property type="entry name" value="EAL domain"/>
    <property type="match status" value="1"/>
</dbReference>
<evidence type="ECO:0000259" key="3">
    <source>
        <dbReference type="PROSITE" id="PS50883"/>
    </source>
</evidence>
<name>A0A1I4P595_9BACI</name>
<dbReference type="STRING" id="266892.SAMN04488054_12313"/>
<dbReference type="InterPro" id="IPR043128">
    <property type="entry name" value="Rev_trsase/Diguanyl_cyclase"/>
</dbReference>
<dbReference type="Gene3D" id="3.30.450.20">
    <property type="entry name" value="PAS domain"/>
    <property type="match status" value="1"/>
</dbReference>
<dbReference type="InterPro" id="IPR029787">
    <property type="entry name" value="Nucleotide_cyclase"/>
</dbReference>